<dbReference type="AlphaFoldDB" id="A0A1I1XA15"/>
<evidence type="ECO:0000256" key="1">
    <source>
        <dbReference type="ARBA" id="ARBA00023015"/>
    </source>
</evidence>
<dbReference type="PRINTS" id="PR00032">
    <property type="entry name" value="HTHARAC"/>
</dbReference>
<dbReference type="InterPro" id="IPR018060">
    <property type="entry name" value="HTH_AraC"/>
</dbReference>
<evidence type="ECO:0000259" key="6">
    <source>
        <dbReference type="PROSITE" id="PS50110"/>
    </source>
</evidence>
<dbReference type="STRING" id="1045775.SAMN05216378_2080"/>
<dbReference type="GO" id="GO:0003700">
    <property type="term" value="F:DNA-binding transcription factor activity"/>
    <property type="evidence" value="ECO:0007669"/>
    <property type="project" value="InterPro"/>
</dbReference>
<keyword evidence="3" id="KW-0804">Transcription</keyword>
<dbReference type="RefSeq" id="WP_091184323.1">
    <property type="nucleotide sequence ID" value="NZ_FOMT01000002.1"/>
</dbReference>
<dbReference type="CDD" id="cd17536">
    <property type="entry name" value="REC_YesN-like"/>
    <property type="match status" value="1"/>
</dbReference>
<evidence type="ECO:0000256" key="4">
    <source>
        <dbReference type="PROSITE-ProRule" id="PRU00169"/>
    </source>
</evidence>
<dbReference type="InterPro" id="IPR018062">
    <property type="entry name" value="HTH_AraC-typ_CS"/>
</dbReference>
<keyword evidence="8" id="KW-1185">Reference proteome</keyword>
<dbReference type="Pfam" id="PF00072">
    <property type="entry name" value="Response_reg"/>
    <property type="match status" value="1"/>
</dbReference>
<name>A0A1I1XA15_9BACL</name>
<accession>A0A1I1XA15</accession>
<gene>
    <name evidence="7" type="ORF">SAMN05216378_2080</name>
</gene>
<dbReference type="Gene3D" id="3.40.50.2300">
    <property type="match status" value="1"/>
</dbReference>
<keyword evidence="4" id="KW-0597">Phosphoprotein</keyword>
<proteinExistence type="predicted"/>
<dbReference type="Gene3D" id="1.10.10.60">
    <property type="entry name" value="Homeodomain-like"/>
    <property type="match status" value="2"/>
</dbReference>
<evidence type="ECO:0000256" key="2">
    <source>
        <dbReference type="ARBA" id="ARBA00023125"/>
    </source>
</evidence>
<dbReference type="PROSITE" id="PS50110">
    <property type="entry name" value="RESPONSE_REGULATORY"/>
    <property type="match status" value="1"/>
</dbReference>
<dbReference type="InterPro" id="IPR009057">
    <property type="entry name" value="Homeodomain-like_sf"/>
</dbReference>
<organism evidence="7 8">
    <name type="scientific">Paenibacillus catalpae</name>
    <dbReference type="NCBI Taxonomy" id="1045775"/>
    <lineage>
        <taxon>Bacteria</taxon>
        <taxon>Bacillati</taxon>
        <taxon>Bacillota</taxon>
        <taxon>Bacilli</taxon>
        <taxon>Bacillales</taxon>
        <taxon>Paenibacillaceae</taxon>
        <taxon>Paenibacillus</taxon>
    </lineage>
</organism>
<feature type="domain" description="Response regulatory" evidence="6">
    <location>
        <begin position="3"/>
        <end position="120"/>
    </location>
</feature>
<feature type="modified residue" description="4-aspartylphosphate" evidence="4">
    <location>
        <position position="55"/>
    </location>
</feature>
<sequence length="532" mass="60984">MYKVMLIDDDVPMLKVLQQMIEWEQLDLHVAGSTFSSVKALHLFKETMPDIVITDIGLPKKNGIELAAEFVSIKPGVRIIFLTCHEEFHYAQQAVKLDADDYLIKDQLTADQLEESLRKSVTRLKGRKTEEGAGSDAYSIELQKRALFQMIMDGTDLEKTRAYASRIGIEWPYACFMMGMIHLRYSDYELLYNRSNIPLIRYAIYNIALEIAQSYKGITPFIDQEHFMVLYNYRQNLAGNDQAYLHSYLDELLRQVTAYLRLTLQAVLVTDKLVLQAAGSVYQQIRSGKPEFYRIGQVAAASSSQLLGQLFYPLPQDFNAAFRGGLERTILEKNAEEMRGVLLRFGQEAANRRIEPEEWTEALVQLLREAEILFPRRKAEEDVYSYIGAARTMEDALELAIGRLERLAQEQSGHAGGSAKSREPRLQVIQAFIDNHLSDNITSIDIAQYLYLNPSYFSRYFKRLTGLSFTDYVHQYKMKIAANMLKSSGQTLETLAVGLGYSDRAYFSKVFKKYIGFTPSQFKQKHQLVRKL</sequence>
<reference evidence="8" key="1">
    <citation type="submission" date="2016-10" db="EMBL/GenBank/DDBJ databases">
        <authorList>
            <person name="Varghese N."/>
            <person name="Submissions S."/>
        </authorList>
    </citation>
    <scope>NUCLEOTIDE SEQUENCE [LARGE SCALE GENOMIC DNA]</scope>
    <source>
        <strain evidence="8">CGMCC 1.10784</strain>
    </source>
</reference>
<dbReference type="PROSITE" id="PS01124">
    <property type="entry name" value="HTH_ARAC_FAMILY_2"/>
    <property type="match status" value="1"/>
</dbReference>
<keyword evidence="1" id="KW-0805">Transcription regulation</keyword>
<dbReference type="GO" id="GO:0000160">
    <property type="term" value="P:phosphorelay signal transduction system"/>
    <property type="evidence" value="ECO:0007669"/>
    <property type="project" value="InterPro"/>
</dbReference>
<dbReference type="SUPFAM" id="SSF52172">
    <property type="entry name" value="CheY-like"/>
    <property type="match status" value="1"/>
</dbReference>
<dbReference type="EMBL" id="FOMT01000002">
    <property type="protein sequence ID" value="SFE04234.1"/>
    <property type="molecule type" value="Genomic_DNA"/>
</dbReference>
<dbReference type="InterPro" id="IPR001789">
    <property type="entry name" value="Sig_transdc_resp-reg_receiver"/>
</dbReference>
<dbReference type="GO" id="GO:0043565">
    <property type="term" value="F:sequence-specific DNA binding"/>
    <property type="evidence" value="ECO:0007669"/>
    <property type="project" value="InterPro"/>
</dbReference>
<dbReference type="Pfam" id="PF12833">
    <property type="entry name" value="HTH_18"/>
    <property type="match status" value="1"/>
</dbReference>
<feature type="domain" description="HTH araC/xylS-type" evidence="5">
    <location>
        <begin position="427"/>
        <end position="525"/>
    </location>
</feature>
<dbReference type="Proteomes" id="UP000198855">
    <property type="component" value="Unassembled WGS sequence"/>
</dbReference>
<dbReference type="InterPro" id="IPR011006">
    <property type="entry name" value="CheY-like_superfamily"/>
</dbReference>
<dbReference type="PROSITE" id="PS00041">
    <property type="entry name" value="HTH_ARAC_FAMILY_1"/>
    <property type="match status" value="1"/>
</dbReference>
<evidence type="ECO:0000259" key="5">
    <source>
        <dbReference type="PROSITE" id="PS01124"/>
    </source>
</evidence>
<evidence type="ECO:0000256" key="3">
    <source>
        <dbReference type="ARBA" id="ARBA00023163"/>
    </source>
</evidence>
<dbReference type="PANTHER" id="PTHR43280">
    <property type="entry name" value="ARAC-FAMILY TRANSCRIPTIONAL REGULATOR"/>
    <property type="match status" value="1"/>
</dbReference>
<evidence type="ECO:0000313" key="8">
    <source>
        <dbReference type="Proteomes" id="UP000198855"/>
    </source>
</evidence>
<dbReference type="SMART" id="SM00342">
    <property type="entry name" value="HTH_ARAC"/>
    <property type="match status" value="1"/>
</dbReference>
<dbReference type="InterPro" id="IPR020449">
    <property type="entry name" value="Tscrpt_reg_AraC-type_HTH"/>
</dbReference>
<dbReference type="OrthoDB" id="342399at2"/>
<keyword evidence="2" id="KW-0238">DNA-binding</keyword>
<dbReference type="PANTHER" id="PTHR43280:SF2">
    <property type="entry name" value="HTH-TYPE TRANSCRIPTIONAL REGULATOR EXSA"/>
    <property type="match status" value="1"/>
</dbReference>
<dbReference type="SUPFAM" id="SSF46689">
    <property type="entry name" value="Homeodomain-like"/>
    <property type="match status" value="2"/>
</dbReference>
<dbReference type="SMART" id="SM00448">
    <property type="entry name" value="REC"/>
    <property type="match status" value="1"/>
</dbReference>
<protein>
    <submittedName>
        <fullName evidence="7">Two-component system, response regulator YesN</fullName>
    </submittedName>
</protein>
<evidence type="ECO:0000313" key="7">
    <source>
        <dbReference type="EMBL" id="SFE04234.1"/>
    </source>
</evidence>